<dbReference type="InterPro" id="IPR036388">
    <property type="entry name" value="WH-like_DNA-bd_sf"/>
</dbReference>
<dbReference type="PANTHER" id="PTHR30537:SF17">
    <property type="entry name" value="LYSR-FAMILY REGULATORY PROTEIN"/>
    <property type="match status" value="1"/>
</dbReference>
<dbReference type="InterPro" id="IPR036390">
    <property type="entry name" value="WH_DNA-bd_sf"/>
</dbReference>
<sequence>MAHSVGTELELIHLFVHLVNTGGFSQVAKELGMPVATVSRKVTKLESLLDTQLIMRSTRKLRLTEEGSELFGRYQNVVAQFDRCSEPRVEKAEGTLRIAAPVSIISMIFIGVINDFSKAYPDIQLHITQNNSSIDLIDEGVDVAIVGGAQPDSSWVSKSLGVLDYALFASPGYLACAGTPHHPEQLVDHSLIKVWPLFNWSMKHISGEDFYYEGPAKLTLGDLNGAVRAAVDDGGILYGPELFVKNELASGELHRVLPDWHGEQRRISLLYHQRTHQPLKVKLFIDFMQERASCLFH</sequence>
<feature type="domain" description="HTH lysR-type" evidence="5">
    <location>
        <begin position="7"/>
        <end position="64"/>
    </location>
</feature>
<organism evidence="6 7">
    <name type="scientific">Shewanella insulae</name>
    <dbReference type="NCBI Taxonomy" id="2681496"/>
    <lineage>
        <taxon>Bacteria</taxon>
        <taxon>Pseudomonadati</taxon>
        <taxon>Pseudomonadota</taxon>
        <taxon>Gammaproteobacteria</taxon>
        <taxon>Alteromonadales</taxon>
        <taxon>Shewanellaceae</taxon>
        <taxon>Shewanella</taxon>
    </lineage>
</organism>
<dbReference type="RefSeq" id="WP_160798439.1">
    <property type="nucleotide sequence ID" value="NZ_CANMWR010000009.1"/>
</dbReference>
<reference evidence="6 7" key="1">
    <citation type="submission" date="2019-12" db="EMBL/GenBank/DDBJ databases">
        <title>Shewanella insulae sp. nov., isolated from a tidal flat.</title>
        <authorList>
            <person name="Yoon J.-H."/>
        </authorList>
    </citation>
    <scope>NUCLEOTIDE SEQUENCE [LARGE SCALE GENOMIC DNA]</scope>
    <source>
        <strain evidence="6 7">JBTF-M18</strain>
    </source>
</reference>
<dbReference type="Gene3D" id="1.10.10.10">
    <property type="entry name" value="Winged helix-like DNA-binding domain superfamily/Winged helix DNA-binding domain"/>
    <property type="match status" value="1"/>
</dbReference>
<evidence type="ECO:0000256" key="3">
    <source>
        <dbReference type="ARBA" id="ARBA00023125"/>
    </source>
</evidence>
<comment type="caution">
    <text evidence="6">The sequence shown here is derived from an EMBL/GenBank/DDBJ whole genome shotgun (WGS) entry which is preliminary data.</text>
</comment>
<dbReference type="GO" id="GO:0006351">
    <property type="term" value="P:DNA-templated transcription"/>
    <property type="evidence" value="ECO:0007669"/>
    <property type="project" value="TreeGrafter"/>
</dbReference>
<dbReference type="CDD" id="cd08422">
    <property type="entry name" value="PBP2_CrgA_like"/>
    <property type="match status" value="1"/>
</dbReference>
<protein>
    <submittedName>
        <fullName evidence="6">LysR family transcriptional regulator</fullName>
    </submittedName>
</protein>
<accession>A0A6L7I4V8</accession>
<dbReference type="PROSITE" id="PS50931">
    <property type="entry name" value="HTH_LYSR"/>
    <property type="match status" value="1"/>
</dbReference>
<name>A0A6L7I4V8_9GAMM</name>
<keyword evidence="4" id="KW-0804">Transcription</keyword>
<gene>
    <name evidence="6" type="ORF">GNT65_17270</name>
</gene>
<keyword evidence="3" id="KW-0238">DNA-binding</keyword>
<comment type="similarity">
    <text evidence="1">Belongs to the LysR transcriptional regulatory family.</text>
</comment>
<dbReference type="InterPro" id="IPR000847">
    <property type="entry name" value="LysR_HTH_N"/>
</dbReference>
<dbReference type="EMBL" id="WRPA01000019">
    <property type="protein sequence ID" value="MXR70411.1"/>
    <property type="molecule type" value="Genomic_DNA"/>
</dbReference>
<dbReference type="GO" id="GO:0003700">
    <property type="term" value="F:DNA-binding transcription factor activity"/>
    <property type="evidence" value="ECO:0007669"/>
    <property type="project" value="InterPro"/>
</dbReference>
<dbReference type="Proteomes" id="UP000474778">
    <property type="component" value="Unassembled WGS sequence"/>
</dbReference>
<evidence type="ECO:0000259" key="5">
    <source>
        <dbReference type="PROSITE" id="PS50931"/>
    </source>
</evidence>
<dbReference type="PANTHER" id="PTHR30537">
    <property type="entry name" value="HTH-TYPE TRANSCRIPTIONAL REGULATOR"/>
    <property type="match status" value="1"/>
</dbReference>
<dbReference type="Pfam" id="PF00126">
    <property type="entry name" value="HTH_1"/>
    <property type="match status" value="1"/>
</dbReference>
<dbReference type="Gene3D" id="3.40.190.290">
    <property type="match status" value="1"/>
</dbReference>
<dbReference type="Pfam" id="PF03466">
    <property type="entry name" value="LysR_substrate"/>
    <property type="match status" value="1"/>
</dbReference>
<dbReference type="SUPFAM" id="SSF46785">
    <property type="entry name" value="Winged helix' DNA-binding domain"/>
    <property type="match status" value="1"/>
</dbReference>
<dbReference type="InterPro" id="IPR005119">
    <property type="entry name" value="LysR_subst-bd"/>
</dbReference>
<proteinExistence type="inferred from homology"/>
<dbReference type="InterPro" id="IPR058163">
    <property type="entry name" value="LysR-type_TF_proteobact-type"/>
</dbReference>
<dbReference type="AlphaFoldDB" id="A0A6L7I4V8"/>
<keyword evidence="7" id="KW-1185">Reference proteome</keyword>
<evidence type="ECO:0000313" key="6">
    <source>
        <dbReference type="EMBL" id="MXR70411.1"/>
    </source>
</evidence>
<evidence type="ECO:0000256" key="1">
    <source>
        <dbReference type="ARBA" id="ARBA00009437"/>
    </source>
</evidence>
<keyword evidence="2" id="KW-0805">Transcription regulation</keyword>
<evidence type="ECO:0000256" key="4">
    <source>
        <dbReference type="ARBA" id="ARBA00023163"/>
    </source>
</evidence>
<evidence type="ECO:0000256" key="2">
    <source>
        <dbReference type="ARBA" id="ARBA00023015"/>
    </source>
</evidence>
<evidence type="ECO:0000313" key="7">
    <source>
        <dbReference type="Proteomes" id="UP000474778"/>
    </source>
</evidence>
<dbReference type="GO" id="GO:0043565">
    <property type="term" value="F:sequence-specific DNA binding"/>
    <property type="evidence" value="ECO:0007669"/>
    <property type="project" value="TreeGrafter"/>
</dbReference>
<dbReference type="SUPFAM" id="SSF53850">
    <property type="entry name" value="Periplasmic binding protein-like II"/>
    <property type="match status" value="1"/>
</dbReference>